<comment type="similarity">
    <text evidence="7">Belongs to the glycosyltransferase 87 family.</text>
</comment>
<comment type="caution">
    <text evidence="10">The sequence shown here is derived from an EMBL/GenBank/DDBJ whole genome shotgun (WGS) entry which is preliminary data.</text>
</comment>
<comment type="subcellular location">
    <subcellularLocation>
        <location evidence="1">Cell membrane</location>
        <topology evidence="1">Multi-pass membrane protein</topology>
    </subcellularLocation>
</comment>
<feature type="transmembrane region" description="Helical" evidence="9">
    <location>
        <begin position="260"/>
        <end position="279"/>
    </location>
</feature>
<evidence type="ECO:0000256" key="6">
    <source>
        <dbReference type="ARBA" id="ARBA00023136"/>
    </source>
</evidence>
<keyword evidence="4 9" id="KW-0812">Transmembrane</keyword>
<feature type="transmembrane region" description="Helical" evidence="9">
    <location>
        <begin position="286"/>
        <end position="303"/>
    </location>
</feature>
<keyword evidence="3" id="KW-0808">Transferase</keyword>
<evidence type="ECO:0000256" key="1">
    <source>
        <dbReference type="ARBA" id="ARBA00004651"/>
    </source>
</evidence>
<feature type="region of interest" description="Disordered" evidence="8">
    <location>
        <begin position="418"/>
        <end position="457"/>
    </location>
</feature>
<evidence type="ECO:0000256" key="7">
    <source>
        <dbReference type="ARBA" id="ARBA00024033"/>
    </source>
</evidence>
<name>D7WBM5_9CORY</name>
<dbReference type="AlphaFoldDB" id="D7WBM5"/>
<dbReference type="STRING" id="585529.HMPREF0291_10514"/>
<evidence type="ECO:0000256" key="9">
    <source>
        <dbReference type="SAM" id="Phobius"/>
    </source>
</evidence>
<proteinExistence type="inferred from homology"/>
<evidence type="ECO:0000256" key="3">
    <source>
        <dbReference type="ARBA" id="ARBA00022679"/>
    </source>
</evidence>
<feature type="transmembrane region" description="Helical" evidence="9">
    <location>
        <begin position="340"/>
        <end position="362"/>
    </location>
</feature>
<keyword evidence="2" id="KW-1003">Cell membrane</keyword>
<dbReference type="HOGENOM" id="CLU_034641_0_0_11"/>
<evidence type="ECO:0000313" key="10">
    <source>
        <dbReference type="EMBL" id="EFK55256.1"/>
    </source>
</evidence>
<accession>D7WBM5</accession>
<evidence type="ECO:0000256" key="4">
    <source>
        <dbReference type="ARBA" id="ARBA00022692"/>
    </source>
</evidence>
<dbReference type="GO" id="GO:0016758">
    <property type="term" value="F:hexosyltransferase activity"/>
    <property type="evidence" value="ECO:0007669"/>
    <property type="project" value="InterPro"/>
</dbReference>
<feature type="transmembrane region" description="Helical" evidence="9">
    <location>
        <begin position="7"/>
        <end position="26"/>
    </location>
</feature>
<keyword evidence="6 9" id="KW-0472">Membrane</keyword>
<dbReference type="EMBL" id="ACLJ02000001">
    <property type="protein sequence ID" value="EFK55256.1"/>
    <property type="molecule type" value="Genomic_DNA"/>
</dbReference>
<dbReference type="eggNOG" id="COG5650">
    <property type="taxonomic scope" value="Bacteria"/>
</dbReference>
<dbReference type="OrthoDB" id="9774600at2"/>
<reference evidence="10" key="1">
    <citation type="submission" date="2010-06" db="EMBL/GenBank/DDBJ databases">
        <authorList>
            <person name="Muzny D."/>
            <person name="Qin X."/>
            <person name="Buhay C."/>
            <person name="Dugan-Rocha S."/>
            <person name="Ding Y."/>
            <person name="Chen G."/>
            <person name="Hawes A."/>
            <person name="Holder M."/>
            <person name="Jhangiani S."/>
            <person name="Johnson A."/>
            <person name="Khan Z."/>
            <person name="Li Z."/>
            <person name="Liu W."/>
            <person name="Liu X."/>
            <person name="Perez L."/>
            <person name="Shen H."/>
            <person name="Wang Q."/>
            <person name="Watt J."/>
            <person name="Xi L."/>
            <person name="Xin Y."/>
            <person name="Zhou J."/>
            <person name="Deng J."/>
            <person name="Jiang H."/>
            <person name="Liu Y."/>
            <person name="Qu J."/>
            <person name="Song X.-Z."/>
            <person name="Zhang L."/>
            <person name="Villasana D."/>
            <person name="Johnson A."/>
            <person name="Liu J."/>
            <person name="Liyanage D."/>
            <person name="Lorensuhewa L."/>
            <person name="Robinson T."/>
            <person name="Song A."/>
            <person name="Song B.-B."/>
            <person name="Dinh H."/>
            <person name="Thornton R."/>
            <person name="Coyle M."/>
            <person name="Francisco L."/>
            <person name="Jackson L."/>
            <person name="Javaid M."/>
            <person name="Korchina V."/>
            <person name="Kovar C."/>
            <person name="Mata R."/>
            <person name="Mathew T."/>
            <person name="Ngo R."/>
            <person name="Nguyen L."/>
            <person name="Nguyen N."/>
            <person name="Okwuonu G."/>
            <person name="Ongeri F."/>
            <person name="Pham C."/>
            <person name="Simmons D."/>
            <person name="Wilczek-Boney K."/>
            <person name="Hale W."/>
            <person name="Jakkamsetti A."/>
            <person name="Pham P."/>
            <person name="Ruth R."/>
            <person name="San Lucas F."/>
            <person name="Warren J."/>
            <person name="Zhang J."/>
            <person name="Zhao Z."/>
            <person name="Zhou C."/>
            <person name="Zhu D."/>
            <person name="Lee S."/>
            <person name="Bess C."/>
            <person name="Blankenburg K."/>
            <person name="Forbes L."/>
            <person name="Fu Q."/>
            <person name="Gubbala S."/>
            <person name="Hirani K."/>
            <person name="Jayaseelan J.C."/>
            <person name="Lara F."/>
            <person name="Munidasa M."/>
            <person name="Palculict T."/>
            <person name="Patil S."/>
            <person name="Pu L.-L."/>
            <person name="Saada N."/>
            <person name="Tang L."/>
            <person name="Weissenberger G."/>
            <person name="Zhu Y."/>
            <person name="Hemphill L."/>
            <person name="Shang Y."/>
            <person name="Youmans B."/>
            <person name="Ayvaz T."/>
            <person name="Ross M."/>
            <person name="Santibanez J."/>
            <person name="Aqrawi P."/>
            <person name="Gross S."/>
            <person name="Joshi V."/>
            <person name="Fowler G."/>
            <person name="Nazareth L."/>
            <person name="Reid J."/>
            <person name="Worley K."/>
            <person name="Petrosino J."/>
            <person name="Highlander S."/>
            <person name="Gibbs R."/>
        </authorList>
    </citation>
    <scope>NUCLEOTIDE SEQUENCE [LARGE SCALE GENOMIC DNA]</scope>
    <source>
        <strain evidence="10">ATCC 33030</strain>
    </source>
</reference>
<evidence type="ECO:0000313" key="11">
    <source>
        <dbReference type="Proteomes" id="UP000004208"/>
    </source>
</evidence>
<dbReference type="InterPro" id="IPR018584">
    <property type="entry name" value="GT87"/>
</dbReference>
<organism evidence="10 11">
    <name type="scientific">Corynebacterium genitalium ATCC 33030</name>
    <dbReference type="NCBI Taxonomy" id="585529"/>
    <lineage>
        <taxon>Bacteria</taxon>
        <taxon>Bacillati</taxon>
        <taxon>Actinomycetota</taxon>
        <taxon>Actinomycetes</taxon>
        <taxon>Mycobacteriales</taxon>
        <taxon>Corynebacteriaceae</taxon>
        <taxon>Corynebacterium</taxon>
    </lineage>
</organism>
<dbReference type="Proteomes" id="UP000004208">
    <property type="component" value="Unassembled WGS sequence"/>
</dbReference>
<keyword evidence="5 9" id="KW-1133">Transmembrane helix</keyword>
<feature type="transmembrane region" description="Helical" evidence="9">
    <location>
        <begin position="167"/>
        <end position="193"/>
    </location>
</feature>
<feature type="transmembrane region" description="Helical" evidence="9">
    <location>
        <begin position="382"/>
        <end position="402"/>
    </location>
</feature>
<evidence type="ECO:0000256" key="5">
    <source>
        <dbReference type="ARBA" id="ARBA00022989"/>
    </source>
</evidence>
<dbReference type="GO" id="GO:0005886">
    <property type="term" value="C:plasma membrane"/>
    <property type="evidence" value="ECO:0007669"/>
    <property type="project" value="UniProtKB-SubCell"/>
</dbReference>
<feature type="transmembrane region" description="Helical" evidence="9">
    <location>
        <begin position="94"/>
        <end position="112"/>
    </location>
</feature>
<keyword evidence="11" id="KW-1185">Reference proteome</keyword>
<feature type="transmembrane region" description="Helical" evidence="9">
    <location>
        <begin position="200"/>
        <end position="218"/>
    </location>
</feature>
<protein>
    <submittedName>
        <fullName evidence="10">Uncharacterized protein</fullName>
    </submittedName>
</protein>
<dbReference type="RefSeq" id="WP_005287489.1">
    <property type="nucleotide sequence ID" value="NZ_CM000961.1"/>
</dbReference>
<evidence type="ECO:0000256" key="2">
    <source>
        <dbReference type="ARBA" id="ARBA00022475"/>
    </source>
</evidence>
<feature type="transmembrane region" description="Helical" evidence="9">
    <location>
        <begin position="124"/>
        <end position="147"/>
    </location>
</feature>
<feature type="transmembrane region" description="Helical" evidence="9">
    <location>
        <begin position="309"/>
        <end position="328"/>
    </location>
</feature>
<feature type="compositionally biased region" description="Low complexity" evidence="8">
    <location>
        <begin position="418"/>
        <end position="438"/>
    </location>
</feature>
<evidence type="ECO:0000256" key="8">
    <source>
        <dbReference type="SAM" id="MobiDB-lite"/>
    </source>
</evidence>
<sequence length="457" mass="50177">MKQLAGRVSIAVTLIVVIVFALYRYWANHLEGTSVFETDIPLDLWIYLRGGERVLDGVNVYDAPIYDDLPFTYPPFSAMLFAGLSLLRDETVTMFWHIGTLIGIGWVIWACLKRLKVQVTPLHAVLIPLLTATFVLMAEPLHATMFWGQINVMLMVLVCLDFLPTKYRLPGIGVGLAAGIKLTPAFFGLLFLVQRRWLDALISFVTFLVTVVVGYLTVPDAHVFWTRAAFDSERVGVHTNPGAQSLRSILIRVYGVDSTAVWAAIVVAMMVLLVWTLWLCVKHDNIPAAVGLTGIGACMVSPFSWYHHWVWLVPFGIAVFVAANRAGAGYAQNNPVRWQAAGVLSVAALLLVILPYCATNVATGWLADESSTPLQLSERFHMLRYVAGALIMMLGTVGYYLLQEKRYGRVPADRAATRSAGAEADADADAGAGADGSTVTTVEEHDLQLRGQNTGHR</sequence>
<gene>
    <name evidence="10" type="ORF">HMPREF0291_10514</name>
</gene>
<dbReference type="Pfam" id="PF09594">
    <property type="entry name" value="GT87"/>
    <property type="match status" value="1"/>
</dbReference>